<organism evidence="1 2">
    <name type="scientific">Larinioides sclopetarius</name>
    <dbReference type="NCBI Taxonomy" id="280406"/>
    <lineage>
        <taxon>Eukaryota</taxon>
        <taxon>Metazoa</taxon>
        <taxon>Ecdysozoa</taxon>
        <taxon>Arthropoda</taxon>
        <taxon>Chelicerata</taxon>
        <taxon>Arachnida</taxon>
        <taxon>Araneae</taxon>
        <taxon>Araneomorphae</taxon>
        <taxon>Entelegynae</taxon>
        <taxon>Araneoidea</taxon>
        <taxon>Araneidae</taxon>
        <taxon>Larinioides</taxon>
    </lineage>
</organism>
<dbReference type="AlphaFoldDB" id="A0AAV1ZQE9"/>
<sequence>MASESQKKEFAAAREKISEKFRTFDTSTPKLEGKDATQAQQFVLNKLRERFSDLFLTEDSEQRNNDIYYCLQKGLCKDQEKKLVACLMKAESAGADVSECCNEEILEMKSCINKCLYKLLEKKMDFLRLISEMPHYYSS</sequence>
<name>A0AAV1ZQE9_9ARAC</name>
<protein>
    <submittedName>
        <fullName evidence="1">Uncharacterized protein</fullName>
    </submittedName>
</protein>
<keyword evidence="2" id="KW-1185">Reference proteome</keyword>
<gene>
    <name evidence="1" type="ORF">LARSCL_LOCUS6896</name>
</gene>
<accession>A0AAV1ZQE9</accession>
<evidence type="ECO:0000313" key="1">
    <source>
        <dbReference type="EMBL" id="CAL1273441.1"/>
    </source>
</evidence>
<proteinExistence type="predicted"/>
<reference evidence="1 2" key="1">
    <citation type="submission" date="2024-04" db="EMBL/GenBank/DDBJ databases">
        <authorList>
            <person name="Rising A."/>
            <person name="Reimegard J."/>
            <person name="Sonavane S."/>
            <person name="Akerstrom W."/>
            <person name="Nylinder S."/>
            <person name="Hedman E."/>
            <person name="Kallberg Y."/>
        </authorList>
    </citation>
    <scope>NUCLEOTIDE SEQUENCE [LARGE SCALE GENOMIC DNA]</scope>
</reference>
<evidence type="ECO:0000313" key="2">
    <source>
        <dbReference type="Proteomes" id="UP001497382"/>
    </source>
</evidence>
<dbReference type="Proteomes" id="UP001497382">
    <property type="component" value="Unassembled WGS sequence"/>
</dbReference>
<comment type="caution">
    <text evidence="1">The sequence shown here is derived from an EMBL/GenBank/DDBJ whole genome shotgun (WGS) entry which is preliminary data.</text>
</comment>
<dbReference type="EMBL" id="CAXIEN010000067">
    <property type="protein sequence ID" value="CAL1273441.1"/>
    <property type="molecule type" value="Genomic_DNA"/>
</dbReference>